<gene>
    <name evidence="22" type="ORF">HAZT_HAZT005990</name>
</gene>
<comment type="catalytic activity">
    <reaction evidence="16">
        <text>L-2-aminoadipate(in) + 2-oxoglutarate(out) = L-2-aminoadipate(out) + 2-oxoglutarate(in)</text>
        <dbReference type="Rhea" id="RHEA:71747"/>
        <dbReference type="ChEBI" id="CHEBI:16810"/>
        <dbReference type="ChEBI" id="CHEBI:58672"/>
    </reaction>
</comment>
<comment type="subcellular location">
    <subcellularLocation>
        <location evidence="1">Mitochondrion inner membrane</location>
        <topology evidence="1">Multi-pass membrane protein</topology>
    </subcellularLocation>
</comment>
<organism evidence="22">
    <name type="scientific">Hyalella azteca</name>
    <name type="common">Amphipod</name>
    <dbReference type="NCBI Taxonomy" id="294128"/>
    <lineage>
        <taxon>Eukaryota</taxon>
        <taxon>Metazoa</taxon>
        <taxon>Ecdysozoa</taxon>
        <taxon>Arthropoda</taxon>
        <taxon>Crustacea</taxon>
        <taxon>Multicrustacea</taxon>
        <taxon>Malacostraca</taxon>
        <taxon>Eumalacostraca</taxon>
        <taxon>Peracarida</taxon>
        <taxon>Amphipoda</taxon>
        <taxon>Senticaudata</taxon>
        <taxon>Talitrida</taxon>
        <taxon>Talitroidea</taxon>
        <taxon>Hyalellidae</taxon>
        <taxon>Hyalella</taxon>
    </lineage>
</organism>
<evidence type="ECO:0000256" key="18">
    <source>
        <dbReference type="ARBA" id="ARBA00048920"/>
    </source>
</evidence>
<evidence type="ECO:0000256" key="21">
    <source>
        <dbReference type="RuleBase" id="RU000488"/>
    </source>
</evidence>
<reference evidence="22" key="1">
    <citation type="submission" date="2014-08" db="EMBL/GenBank/DDBJ databases">
        <authorList>
            <person name="Murali S."/>
            <person name="Richards S."/>
            <person name="Bandaranaike D."/>
            <person name="Bellair M."/>
            <person name="Blankenburg K."/>
            <person name="Chao H."/>
            <person name="Dinh H."/>
            <person name="Doddapaneni H."/>
            <person name="Dugan-Rocha S."/>
            <person name="Elkadiri S."/>
            <person name="Gnanaolivu R."/>
            <person name="Hughes D."/>
            <person name="Lee S."/>
            <person name="Li M."/>
            <person name="Ming W."/>
            <person name="Munidasa M."/>
            <person name="Muniz J."/>
            <person name="Nguyen L."/>
            <person name="Osuji N."/>
            <person name="Pu L.-L."/>
            <person name="Puazo M."/>
            <person name="Skinner E."/>
            <person name="Qu C."/>
            <person name="Quiroz J."/>
            <person name="Raj R."/>
            <person name="Weissenberger G."/>
            <person name="Xin Y."/>
            <person name="Zou X."/>
            <person name="Han Y."/>
            <person name="Worley K."/>
            <person name="Muzny D."/>
            <person name="Gibbs R."/>
        </authorList>
    </citation>
    <scope>NUCLEOTIDE SEQUENCE</scope>
    <source>
        <strain evidence="22">HAZT.00-mixed</strain>
        <tissue evidence="22">Whole organism</tissue>
    </source>
</reference>
<comment type="caution">
    <text evidence="22">The sequence shown here is derived from an EMBL/GenBank/DDBJ whole genome shotgun (WGS) entry which is preliminary data.</text>
</comment>
<evidence type="ECO:0000256" key="16">
    <source>
        <dbReference type="ARBA" id="ARBA00048303"/>
    </source>
</evidence>
<comment type="catalytic activity">
    <reaction evidence="18">
        <text>glutarate(in) + 2-oxoglutarate(out) = glutarate(out) + 2-oxoglutarate(in)</text>
        <dbReference type="Rhea" id="RHEA:71751"/>
        <dbReference type="ChEBI" id="CHEBI:16810"/>
        <dbReference type="ChEBI" id="CHEBI:30921"/>
    </reaction>
</comment>
<evidence type="ECO:0000256" key="10">
    <source>
        <dbReference type="ARBA" id="ARBA00036018"/>
    </source>
</evidence>
<evidence type="ECO:0000256" key="6">
    <source>
        <dbReference type="ARBA" id="ARBA00022792"/>
    </source>
</evidence>
<dbReference type="InterPro" id="IPR018108">
    <property type="entry name" value="MCP_transmembrane"/>
</dbReference>
<comment type="catalytic activity">
    <reaction evidence="10">
        <text>2-oxoadipate(in) + 2-oxoglutarate(out) = 2-oxoadipate(out) + 2-oxoglutarate(in)</text>
        <dbReference type="Rhea" id="RHEA:71739"/>
        <dbReference type="ChEBI" id="CHEBI:16810"/>
        <dbReference type="ChEBI" id="CHEBI:57499"/>
    </reaction>
</comment>
<name>A0A6A0GQI4_HYAAZ</name>
<reference evidence="22" key="2">
    <citation type="journal article" date="2018" name="Environ. Sci. Technol.">
        <title>The Toxicogenome of Hyalella azteca: A Model for Sediment Ecotoxicology and Evolutionary Toxicology.</title>
        <authorList>
            <person name="Poynton H.C."/>
            <person name="Hasenbein S."/>
            <person name="Benoit J.B."/>
            <person name="Sepulveda M.S."/>
            <person name="Poelchau M.F."/>
            <person name="Hughes D.S.T."/>
            <person name="Murali S.C."/>
            <person name="Chen S."/>
            <person name="Glastad K.M."/>
            <person name="Goodisman M.A.D."/>
            <person name="Werren J.H."/>
            <person name="Vineis J.H."/>
            <person name="Bowen J.L."/>
            <person name="Friedrich M."/>
            <person name="Jones J."/>
            <person name="Robertson H.M."/>
            <person name="Feyereisen R."/>
            <person name="Mechler-Hickson A."/>
            <person name="Mathers N."/>
            <person name="Lee C.E."/>
            <person name="Colbourne J.K."/>
            <person name="Biales A."/>
            <person name="Johnston J.S."/>
            <person name="Wellborn G.A."/>
            <person name="Rosendale A.J."/>
            <person name="Cridge A.G."/>
            <person name="Munoz-Torres M.C."/>
            <person name="Bain P.A."/>
            <person name="Manny A.R."/>
            <person name="Major K.M."/>
            <person name="Lambert F.N."/>
            <person name="Vulpe C.D."/>
            <person name="Tuck P."/>
            <person name="Blalock B.J."/>
            <person name="Lin Y.Y."/>
            <person name="Smith M.E."/>
            <person name="Ochoa-Acuna H."/>
            <person name="Chen M.M."/>
            <person name="Childers C.P."/>
            <person name="Qu J."/>
            <person name="Dugan S."/>
            <person name="Lee S.L."/>
            <person name="Chao H."/>
            <person name="Dinh H."/>
            <person name="Han Y."/>
            <person name="Doddapaneni H."/>
            <person name="Worley K.C."/>
            <person name="Muzny D.M."/>
            <person name="Gibbs R.A."/>
            <person name="Richards S."/>
        </authorList>
    </citation>
    <scope>NUCLEOTIDE SEQUENCE</scope>
    <source>
        <strain evidence="22">HAZT.00-mixed</strain>
        <tissue evidence="22">Whole organism</tissue>
    </source>
</reference>
<evidence type="ECO:0000256" key="5">
    <source>
        <dbReference type="ARBA" id="ARBA00022737"/>
    </source>
</evidence>
<dbReference type="PANTHER" id="PTHR46356:SF1">
    <property type="entry name" value="MITOCHONDRIAL 2-OXODICARBOXYLATE CARRIER"/>
    <property type="match status" value="1"/>
</dbReference>
<evidence type="ECO:0000256" key="15">
    <source>
        <dbReference type="ARBA" id="ARBA00048003"/>
    </source>
</evidence>
<evidence type="ECO:0000256" key="2">
    <source>
        <dbReference type="ARBA" id="ARBA00006375"/>
    </source>
</evidence>
<dbReference type="Proteomes" id="UP000711488">
    <property type="component" value="Unassembled WGS sequence"/>
</dbReference>
<evidence type="ECO:0000256" key="13">
    <source>
        <dbReference type="ARBA" id="ARBA00046087"/>
    </source>
</evidence>
<reference evidence="22" key="3">
    <citation type="submission" date="2019-06" db="EMBL/GenBank/DDBJ databases">
        <authorList>
            <person name="Poynton C."/>
            <person name="Hasenbein S."/>
            <person name="Benoit J.B."/>
            <person name="Sepulveda M.S."/>
            <person name="Poelchau M.F."/>
            <person name="Murali S.C."/>
            <person name="Chen S."/>
            <person name="Glastad K.M."/>
            <person name="Werren J.H."/>
            <person name="Vineis J.H."/>
            <person name="Bowen J.L."/>
            <person name="Friedrich M."/>
            <person name="Jones J."/>
            <person name="Robertson H.M."/>
            <person name="Feyereisen R."/>
            <person name="Mechler-Hickson A."/>
            <person name="Mathers N."/>
            <person name="Lee C.E."/>
            <person name="Colbourne J.K."/>
            <person name="Biales A."/>
            <person name="Johnston J.S."/>
            <person name="Wellborn G.A."/>
            <person name="Rosendale A.J."/>
            <person name="Cridge A.G."/>
            <person name="Munoz-Torres M.C."/>
            <person name="Bain P.A."/>
            <person name="Manny A.R."/>
            <person name="Major K.M."/>
            <person name="Lambert F.N."/>
            <person name="Vulpe C.D."/>
            <person name="Tuck P."/>
            <person name="Blalock B.J."/>
            <person name="Lin Y.-Y."/>
            <person name="Smith M.E."/>
            <person name="Ochoa-Acuna H."/>
            <person name="Chen M.-J.M."/>
            <person name="Childers C.P."/>
            <person name="Qu J."/>
            <person name="Dugan S."/>
            <person name="Lee S.L."/>
            <person name="Chao H."/>
            <person name="Dinh H."/>
            <person name="Han Y."/>
            <person name="Doddapaneni H."/>
            <person name="Worley K.C."/>
            <person name="Muzny D.M."/>
            <person name="Gibbs R.A."/>
            <person name="Richards S."/>
        </authorList>
    </citation>
    <scope>NUCLEOTIDE SEQUENCE</scope>
    <source>
        <strain evidence="22">HAZT.00-mixed</strain>
        <tissue evidence="22">Whole organism</tissue>
    </source>
</reference>
<evidence type="ECO:0000256" key="4">
    <source>
        <dbReference type="ARBA" id="ARBA00022692"/>
    </source>
</evidence>
<comment type="catalytic activity">
    <reaction evidence="14">
        <text>heptanedioate(in) + 2-oxoglutarate(out) = heptanedioate(out) + 2-oxoglutarate(in)</text>
        <dbReference type="Rhea" id="RHEA:71759"/>
        <dbReference type="ChEBI" id="CHEBI:16810"/>
        <dbReference type="ChEBI" id="CHEBI:36165"/>
    </reaction>
</comment>
<keyword evidence="5" id="KW-0677">Repeat</keyword>
<keyword evidence="8" id="KW-0496">Mitochondrion</keyword>
<dbReference type="OrthoDB" id="434783at2759"/>
<evidence type="ECO:0000256" key="14">
    <source>
        <dbReference type="ARBA" id="ARBA00047537"/>
    </source>
</evidence>
<comment type="function">
    <text evidence="13">Transports dicarboxylates across the inner membranes of mitochondria by a counter-exchange mechanism. Can transport 2-oxoadipate (2-oxohexanedioate), 2-oxoglutarate, adipate (hexanedioate), glutarate, and to a lesser extent, pimelate (heptanedioate), 2-oxopimelate (2-oxoheptanedioate), 2-aminoadipate (2-aminohexanedioate), oxaloacetate, and citrate. Plays a central role in catabolism of lysine, hydroxylysine, and tryptophan, by transporting common metabolite intermediates (such as 2-oxoadipate) into the mitochondria, where it is converted into acetyl-CoA and can enter the citric acid (TCA) cycle.</text>
</comment>
<keyword evidence="9 20" id="KW-0472">Membrane</keyword>
<accession>A0A6A0GQI4</accession>
<evidence type="ECO:0000256" key="8">
    <source>
        <dbReference type="ARBA" id="ARBA00023128"/>
    </source>
</evidence>
<dbReference type="EMBL" id="JQDR03016906">
    <property type="protein sequence ID" value="KAA0184508.1"/>
    <property type="molecule type" value="Genomic_DNA"/>
</dbReference>
<evidence type="ECO:0000256" key="17">
    <source>
        <dbReference type="ARBA" id="ARBA00048581"/>
    </source>
</evidence>
<evidence type="ECO:0000256" key="3">
    <source>
        <dbReference type="ARBA" id="ARBA00022448"/>
    </source>
</evidence>
<dbReference type="Pfam" id="PF00153">
    <property type="entry name" value="Mito_carr"/>
    <property type="match status" value="3"/>
</dbReference>
<dbReference type="PROSITE" id="PS50920">
    <property type="entry name" value="SOLCAR"/>
    <property type="match status" value="2"/>
</dbReference>
<comment type="catalytic activity">
    <reaction evidence="17">
        <text>2-oxoheptanedioate(in) + 2-oxoglutarate(out) = 2-oxoheptanedioate(out) + 2-oxoglutarate(in)</text>
        <dbReference type="Rhea" id="RHEA:71755"/>
        <dbReference type="ChEBI" id="CHEBI:16810"/>
        <dbReference type="ChEBI" id="CHEBI:72701"/>
    </reaction>
</comment>
<keyword evidence="6" id="KW-0999">Mitochondrion inner membrane</keyword>
<evidence type="ECO:0000256" key="11">
    <source>
        <dbReference type="ARBA" id="ARBA00039747"/>
    </source>
</evidence>
<dbReference type="Gene3D" id="1.50.40.10">
    <property type="entry name" value="Mitochondrial carrier domain"/>
    <property type="match status" value="2"/>
</dbReference>
<dbReference type="PANTHER" id="PTHR46356">
    <property type="entry name" value="MITOCHONDRIAL 2-OXODICARBOXYLATE CARRIER"/>
    <property type="match status" value="1"/>
</dbReference>
<dbReference type="InterPro" id="IPR023395">
    <property type="entry name" value="MCP_dom_sf"/>
</dbReference>
<dbReference type="SUPFAM" id="SSF103506">
    <property type="entry name" value="Mitochondrial carrier"/>
    <property type="match status" value="1"/>
</dbReference>
<comment type="catalytic activity">
    <reaction evidence="19">
        <text>hexanedioate(in) + 2-oxoglutarate(out) = hexanedioate(out) + 2-oxoglutarate(in)</text>
        <dbReference type="Rhea" id="RHEA:71743"/>
        <dbReference type="ChEBI" id="CHEBI:16810"/>
        <dbReference type="ChEBI" id="CHEBI:17128"/>
    </reaction>
</comment>
<keyword evidence="7" id="KW-1133">Transmembrane helix</keyword>
<dbReference type="AlphaFoldDB" id="A0A6A0GQI4"/>
<dbReference type="InterPro" id="IPR051752">
    <property type="entry name" value="Mito_2-oxodicarb_carrier"/>
</dbReference>
<comment type="catalytic activity">
    <reaction evidence="15">
        <text>citrate(in) + 2-oxoglutarate(out) = citrate(out) + 2-oxoglutarate(in)</text>
        <dbReference type="Rhea" id="RHEA:71763"/>
        <dbReference type="ChEBI" id="CHEBI:16810"/>
        <dbReference type="ChEBI" id="CHEBI:16947"/>
    </reaction>
</comment>
<feature type="repeat" description="Solcar" evidence="20">
    <location>
        <begin position="13"/>
        <end position="105"/>
    </location>
</feature>
<evidence type="ECO:0000256" key="20">
    <source>
        <dbReference type="PROSITE-ProRule" id="PRU00282"/>
    </source>
</evidence>
<evidence type="ECO:0000256" key="9">
    <source>
        <dbReference type="ARBA" id="ARBA00023136"/>
    </source>
</evidence>
<evidence type="ECO:0000256" key="1">
    <source>
        <dbReference type="ARBA" id="ARBA00004448"/>
    </source>
</evidence>
<evidence type="ECO:0000256" key="19">
    <source>
        <dbReference type="ARBA" id="ARBA00048998"/>
    </source>
</evidence>
<evidence type="ECO:0000256" key="12">
    <source>
        <dbReference type="ARBA" id="ARBA00041874"/>
    </source>
</evidence>
<protein>
    <recommendedName>
        <fullName evidence="11">Mitochondrial 2-oxodicarboxylate carrier</fullName>
    </recommendedName>
    <alternativeName>
        <fullName evidence="12">Solute carrier family 25 member 21</fullName>
    </alternativeName>
</protein>
<keyword evidence="3 21" id="KW-0813">Transport</keyword>
<comment type="similarity">
    <text evidence="2 21">Belongs to the mitochondrial carrier (TC 2.A.29) family.</text>
</comment>
<feature type="repeat" description="Solcar" evidence="20">
    <location>
        <begin position="189"/>
        <end position="278"/>
    </location>
</feature>
<proteinExistence type="inferred from homology"/>
<evidence type="ECO:0000256" key="7">
    <source>
        <dbReference type="ARBA" id="ARBA00022989"/>
    </source>
</evidence>
<sequence>MTSQTKNSPFALRNVAINLAAGGSAGFCEICIMHPLDVVKTRLQLQKSGGNPADPHFYTSVFDCLRKTARHEGLTALYKGVIPPVLVETPKRAVKTYFVAGLGSGVTEAILVNPFEVVKVAQQANKAKHSATPGPFVVAREIIAREGILGLNKGMTATIGRNGTFNMVYFGLFHTINTEVLSPRQENWQNNLQKFFVGFGTGVLACILNIPFDVAKSRIQGPQADPRNPKYRGTLSSIAIVYKEEGFMALYKGLVPKVLRLGPGAGIMMIVYESVYNFLVQRYPQH</sequence>
<dbReference type="GO" id="GO:0005743">
    <property type="term" value="C:mitochondrial inner membrane"/>
    <property type="evidence" value="ECO:0007669"/>
    <property type="project" value="UniProtKB-SubCell"/>
</dbReference>
<evidence type="ECO:0000313" key="22">
    <source>
        <dbReference type="EMBL" id="KAA0184508.1"/>
    </source>
</evidence>
<keyword evidence="4 20" id="KW-0812">Transmembrane</keyword>